<feature type="non-terminal residue" evidence="1">
    <location>
        <position position="91"/>
    </location>
</feature>
<dbReference type="Proteomes" id="UP000789396">
    <property type="component" value="Unassembled WGS sequence"/>
</dbReference>
<name>A0A9N9IDX2_9GLOM</name>
<dbReference type="AlphaFoldDB" id="A0A9N9IDX2"/>
<gene>
    <name evidence="1" type="ORF">RFULGI_LOCUS12177</name>
</gene>
<dbReference type="EMBL" id="CAJVPZ010028508">
    <property type="protein sequence ID" value="CAG8731574.1"/>
    <property type="molecule type" value="Genomic_DNA"/>
</dbReference>
<comment type="caution">
    <text evidence="1">The sequence shown here is derived from an EMBL/GenBank/DDBJ whole genome shotgun (WGS) entry which is preliminary data.</text>
</comment>
<reference evidence="1" key="1">
    <citation type="submission" date="2021-06" db="EMBL/GenBank/DDBJ databases">
        <authorList>
            <person name="Kallberg Y."/>
            <person name="Tangrot J."/>
            <person name="Rosling A."/>
        </authorList>
    </citation>
    <scope>NUCLEOTIDE SEQUENCE</scope>
    <source>
        <strain evidence="1">IN212</strain>
    </source>
</reference>
<organism evidence="1 2">
    <name type="scientific">Racocetra fulgida</name>
    <dbReference type="NCBI Taxonomy" id="60492"/>
    <lineage>
        <taxon>Eukaryota</taxon>
        <taxon>Fungi</taxon>
        <taxon>Fungi incertae sedis</taxon>
        <taxon>Mucoromycota</taxon>
        <taxon>Glomeromycotina</taxon>
        <taxon>Glomeromycetes</taxon>
        <taxon>Diversisporales</taxon>
        <taxon>Gigasporaceae</taxon>
        <taxon>Racocetra</taxon>
    </lineage>
</organism>
<proteinExistence type="predicted"/>
<sequence>EMKRNAEWAYVGALIIQTHKMMQISKNKTFKDDDKRKKDLMTILTNSIPDDTSAIQAGRYKQVYDHITDLISKLEKQEILFEIWYLLLNKA</sequence>
<keyword evidence="2" id="KW-1185">Reference proteome</keyword>
<dbReference type="OrthoDB" id="2459017at2759"/>
<accession>A0A9N9IDX2</accession>
<evidence type="ECO:0000313" key="1">
    <source>
        <dbReference type="EMBL" id="CAG8731574.1"/>
    </source>
</evidence>
<evidence type="ECO:0000313" key="2">
    <source>
        <dbReference type="Proteomes" id="UP000789396"/>
    </source>
</evidence>
<protein>
    <submittedName>
        <fullName evidence="1">16399_t:CDS:1</fullName>
    </submittedName>
</protein>
<feature type="non-terminal residue" evidence="1">
    <location>
        <position position="1"/>
    </location>
</feature>